<comment type="caution">
    <text evidence="1">The sequence shown here is derived from an EMBL/GenBank/DDBJ whole genome shotgun (WGS) entry which is preliminary data.</text>
</comment>
<dbReference type="EMBL" id="BGZK01000123">
    <property type="protein sequence ID" value="GBP20888.1"/>
    <property type="molecule type" value="Genomic_DNA"/>
</dbReference>
<reference evidence="1 2" key="1">
    <citation type="journal article" date="2019" name="Commun. Biol.">
        <title>The bagworm genome reveals a unique fibroin gene that provides high tensile strength.</title>
        <authorList>
            <person name="Kono N."/>
            <person name="Nakamura H."/>
            <person name="Ohtoshi R."/>
            <person name="Tomita M."/>
            <person name="Numata K."/>
            <person name="Arakawa K."/>
        </authorList>
    </citation>
    <scope>NUCLEOTIDE SEQUENCE [LARGE SCALE GENOMIC DNA]</scope>
</reference>
<accession>A0A4C1U3Q1</accession>
<dbReference type="AlphaFoldDB" id="A0A4C1U3Q1"/>
<gene>
    <name evidence="1" type="ORF">EVAR_80707_1</name>
</gene>
<dbReference type="Proteomes" id="UP000299102">
    <property type="component" value="Unassembled WGS sequence"/>
</dbReference>
<evidence type="ECO:0000313" key="1">
    <source>
        <dbReference type="EMBL" id="GBP20888.1"/>
    </source>
</evidence>
<proteinExistence type="predicted"/>
<organism evidence="1 2">
    <name type="scientific">Eumeta variegata</name>
    <name type="common">Bagworm moth</name>
    <name type="synonym">Eumeta japonica</name>
    <dbReference type="NCBI Taxonomy" id="151549"/>
    <lineage>
        <taxon>Eukaryota</taxon>
        <taxon>Metazoa</taxon>
        <taxon>Ecdysozoa</taxon>
        <taxon>Arthropoda</taxon>
        <taxon>Hexapoda</taxon>
        <taxon>Insecta</taxon>
        <taxon>Pterygota</taxon>
        <taxon>Neoptera</taxon>
        <taxon>Endopterygota</taxon>
        <taxon>Lepidoptera</taxon>
        <taxon>Glossata</taxon>
        <taxon>Ditrysia</taxon>
        <taxon>Tineoidea</taxon>
        <taxon>Psychidae</taxon>
        <taxon>Oiketicinae</taxon>
        <taxon>Eumeta</taxon>
    </lineage>
</organism>
<sequence>MIIRNNDDLNVYVRGARAPRQRPSRPTRAARPRRCARFTGPKINATPSSEFVFLPKFLHQCRTGGRAVCSDTSPSVRSVIVHDTYFN</sequence>
<name>A0A4C1U3Q1_EUMVA</name>
<protein>
    <submittedName>
        <fullName evidence="1">Uncharacterized protein</fullName>
    </submittedName>
</protein>
<keyword evidence="2" id="KW-1185">Reference proteome</keyword>
<evidence type="ECO:0000313" key="2">
    <source>
        <dbReference type="Proteomes" id="UP000299102"/>
    </source>
</evidence>